<dbReference type="AlphaFoldDB" id="A0A076LP24"/>
<reference evidence="1 2" key="1">
    <citation type="journal article" date="2012" name="PLoS ONE">
        <title>Edwardsiella comparative phylogenomics reveal the new intra/inter-species taxonomic relationships, virulence evolution and niche adaptation mechanisms.</title>
        <authorList>
            <person name="Yang M."/>
            <person name="Lv Y."/>
            <person name="Xiao J."/>
            <person name="Wu H."/>
            <person name="Zheng H."/>
            <person name="Liu Q."/>
            <person name="Zhang Y."/>
            <person name="Wang Q."/>
        </authorList>
    </citation>
    <scope>NUCLEOTIDE SEQUENCE [LARGE SCALE GENOMIC DNA]</scope>
    <source>
        <strain evidence="2">080813</strain>
    </source>
</reference>
<dbReference type="HOGENOM" id="CLU_3098316_0_0_6"/>
<dbReference type="EMBL" id="CP006664">
    <property type="protein sequence ID" value="AIJ10345.1"/>
    <property type="molecule type" value="Genomic_DNA"/>
</dbReference>
<dbReference type="Proteomes" id="UP000028681">
    <property type="component" value="Chromosome"/>
</dbReference>
<evidence type="ECO:0000313" key="2">
    <source>
        <dbReference type="Proteomes" id="UP000028681"/>
    </source>
</evidence>
<sequence>MLGFALLDNLILNRSDTALSVVDQGYTLTQHILRENKTQGAIIYLFRIMAR</sequence>
<accession>A0A076LP24</accession>
<protein>
    <submittedName>
        <fullName evidence="1">Uncharacterized protein</fullName>
    </submittedName>
</protein>
<name>A0A076LP24_9GAMM</name>
<dbReference type="KEGG" id="ete:ETEE_3936"/>
<evidence type="ECO:0000313" key="1">
    <source>
        <dbReference type="EMBL" id="AIJ10345.1"/>
    </source>
</evidence>
<gene>
    <name evidence="1" type="ORF">ETEE_3936</name>
</gene>
<proteinExistence type="predicted"/>
<organism evidence="1 2">
    <name type="scientific">Edwardsiella anguillarum ET080813</name>
    <dbReference type="NCBI Taxonomy" id="667120"/>
    <lineage>
        <taxon>Bacteria</taxon>
        <taxon>Pseudomonadati</taxon>
        <taxon>Pseudomonadota</taxon>
        <taxon>Gammaproteobacteria</taxon>
        <taxon>Enterobacterales</taxon>
        <taxon>Hafniaceae</taxon>
        <taxon>Edwardsiella</taxon>
    </lineage>
</organism>